<sequence length="327" mass="38312">MKKRIKSAEKKTFMFYSTEILSVKTKSSLAIIYHISSTNNRYKKIPRTDIIAININSAINTLKQPPEPFSLRLYAYLLKGIVKLYIMKLRMYETDVTGMLKVKHKRNPNLTKRPTINLNPIDEFITSLNRDISINDDFIDTDQNPHFEESLSNNFFIETNFTPEIKRCKRKIIDLKLSMNEKELYIENKIINYQSISKTQNYINNEIFIIKELNKAISQKVEEIEIQRHISSSSFNPSSFDMIDSFSSRMDLNDMFINEDDVIGDEDDSFNIIKRELLMESTNFNMLISSSNRYLQSKSFLYLLEIANEVEIIQKSPFDTIIVNNIK</sequence>
<evidence type="ECO:0000313" key="2">
    <source>
        <dbReference type="EMBL" id="KAF7683874.1"/>
    </source>
</evidence>
<evidence type="ECO:0000259" key="1">
    <source>
        <dbReference type="Pfam" id="PF04825"/>
    </source>
</evidence>
<dbReference type="Proteomes" id="UP001516464">
    <property type="component" value="Unassembled WGS sequence"/>
</dbReference>
<name>A0ABQ7I077_9MICR</name>
<proteinExistence type="predicted"/>
<keyword evidence="3" id="KW-1185">Reference proteome</keyword>
<dbReference type="Pfam" id="PF04825">
    <property type="entry name" value="Rad21_Rec8_N"/>
    <property type="match status" value="1"/>
</dbReference>
<feature type="domain" description="Rad21/Rec8-like protein N-terminal" evidence="1">
    <location>
        <begin position="14"/>
        <end position="100"/>
    </location>
</feature>
<comment type="caution">
    <text evidence="2">The sequence shown here is derived from an EMBL/GenBank/DDBJ whole genome shotgun (WGS) entry which is preliminary data.</text>
</comment>
<accession>A0ABQ7I077</accession>
<organism evidence="2 3">
    <name type="scientific">Astathelohania contejeani</name>
    <dbReference type="NCBI Taxonomy" id="164912"/>
    <lineage>
        <taxon>Eukaryota</taxon>
        <taxon>Fungi</taxon>
        <taxon>Fungi incertae sedis</taxon>
        <taxon>Microsporidia</taxon>
        <taxon>Astathelohaniidae</taxon>
        <taxon>Astathelohania</taxon>
    </lineage>
</organism>
<dbReference type="InterPro" id="IPR006910">
    <property type="entry name" value="Rad21_Rec8_N"/>
</dbReference>
<gene>
    <name evidence="2" type="primary">rec8</name>
    <name evidence="2" type="ORF">TCON_0933</name>
</gene>
<reference evidence="2 3" key="1">
    <citation type="submission" date="2019-01" db="EMBL/GenBank/DDBJ databases">
        <title>Genomes sequencing and comparative genomics of infectious freshwater microsporidia, Cucumispora dikerogammari and Thelohania contejeani.</title>
        <authorList>
            <person name="Cormier A."/>
            <person name="Giraud I."/>
            <person name="Wattier R."/>
            <person name="Teixeira M."/>
            <person name="Grandjean F."/>
            <person name="Rigaud T."/>
            <person name="Cordaux R."/>
        </authorList>
    </citation>
    <scope>NUCLEOTIDE SEQUENCE [LARGE SCALE GENOMIC DNA]</scope>
    <source>
        <strain evidence="2">T1</strain>
        <tissue evidence="2">Spores</tissue>
    </source>
</reference>
<evidence type="ECO:0000313" key="3">
    <source>
        <dbReference type="Proteomes" id="UP001516464"/>
    </source>
</evidence>
<protein>
    <submittedName>
        <fullName evidence="2">Meiotic recombination protein rec8</fullName>
    </submittedName>
</protein>
<dbReference type="EMBL" id="SBIQ01000044">
    <property type="protein sequence ID" value="KAF7683874.1"/>
    <property type="molecule type" value="Genomic_DNA"/>
</dbReference>